<evidence type="ECO:0000256" key="1">
    <source>
        <dbReference type="SAM" id="SignalP"/>
    </source>
</evidence>
<dbReference type="Proteomes" id="UP001168528">
    <property type="component" value="Unassembled WGS sequence"/>
</dbReference>
<dbReference type="RefSeq" id="WP_302039225.1">
    <property type="nucleotide sequence ID" value="NZ_JAUKPO010000011.1"/>
</dbReference>
<dbReference type="InterPro" id="IPR010496">
    <property type="entry name" value="AL/BT2_dom"/>
</dbReference>
<reference evidence="3" key="1">
    <citation type="submission" date="2023-07" db="EMBL/GenBank/DDBJ databases">
        <title>The genome sequence of Rhodocytophaga aerolata KACC 12507.</title>
        <authorList>
            <person name="Zhang X."/>
        </authorList>
    </citation>
    <scope>NUCLEOTIDE SEQUENCE</scope>
    <source>
        <strain evidence="3">KACC 12507</strain>
    </source>
</reference>
<accession>A0ABT8R8J9</accession>
<feature type="domain" description="3-keto-alpha-glucoside-1,2-lyase/3-keto-2-hydroxy-glucal hydratase" evidence="2">
    <location>
        <begin position="950"/>
        <end position="1137"/>
    </location>
</feature>
<feature type="chain" id="PRO_5046744661" evidence="1">
    <location>
        <begin position="21"/>
        <end position="1142"/>
    </location>
</feature>
<dbReference type="Pfam" id="PF06439">
    <property type="entry name" value="3keto-disac_hyd"/>
    <property type="match status" value="2"/>
</dbReference>
<sequence>MKRLVVMLLAAILLNSSAIAQQQAQARNDQRTVPTRIADVLAKLPANDAKTLDAAMNEIAGLGESGITDMVAMLAAPGNGDNTGLEYAIGGFSRYVMQKDKEDWRQMAAKAYCQALEKTSDKENKAFIIKQLQNIAKDETVSYLQAYLQDERLCDPAARALIKVNSAQANKVLLAALQNAQGACRLSLVEALGDSRVPEAATAITPLANNEDKKLKKLALYALANIADPSSEAVLAKAAQEATYVYDITNATASYLYYIQRLTETGKATQAEKIAQTLLNTATGENQIHTRTAALKLLTNIQGEKSMPLLLQAATDKNPEYQAAALKFAAPYVTPSTTTMWLTKLKKAQPQAQAEIITMLGKNKAETALPTVLKALKDKNKEVKIAAIGAAGSLGQDQVLPQLLELLKKGTTEEITAVQQALLTMKGTTVVSRVADALPKLPAAAQASLISVLGARGAHERVKDVFSFVKNSDTTVRMAALKALQTMVNQENLPQLFTLLDETSQVKEVQAIQQAVIAATKDSGDQAQQATLILQQMEKVSVDKKPMYFPVLASIGGKKSLDAVAKAFATGDASTKTAAVVALSKWTDAMAASELYRISKQPKESAYLDQALKGYVNAIKIAPYAADQKLLMLRNAMEVAKTAEQKKLIVREVERNKTFPALPFAGKYLTDADAQQEAAQAVMNIALSDNKAYYGTIVKELLTKTIDVLKGQDSEYQKESIRKFISEMPEGEGFVSLFNGKDLSGWKGLVADPIKRSKMDAKTMAKEQAKADEEMRNGWKVENGELLFTGKGNNLATVKKYGDIEMFVDWKIYDDGHKDGDAGIYLRGTPQVQIWDTSRVKDGAQVGSGGLYNNEKNESKPLKVADNPLDEWNTFRILMKGDRVTVYLNGELVTDNVVLENYWDRNLPIFAEEQIELQAHGSRVAYRDIYVREIPRPKPYELTPAEKKEGFKVLFDGTNMHSWMGNTTDYVIEDGTIAIYPDRGGKGNLYTKDQYSDFAFRFEFKLTPGANNGLGIRAPLEGDAAYTGMELQILDNEADIYKTLQPYQYHGSVYGVLPAKRGFLKPVGEWNEQEVIVKGTKIKVILNGTTILDGDLTEARKKGTADGKDHPGIHRTTGHIGFLGHGNILWFRNIRIKDMSKK</sequence>
<comment type="caution">
    <text evidence="3">The sequence shown here is derived from an EMBL/GenBank/DDBJ whole genome shotgun (WGS) entry which is preliminary data.</text>
</comment>
<dbReference type="Gene3D" id="1.25.10.10">
    <property type="entry name" value="Leucine-rich Repeat Variant"/>
    <property type="match status" value="3"/>
</dbReference>
<evidence type="ECO:0000313" key="4">
    <source>
        <dbReference type="Proteomes" id="UP001168528"/>
    </source>
</evidence>
<keyword evidence="4" id="KW-1185">Reference proteome</keyword>
<organism evidence="3 4">
    <name type="scientific">Rhodocytophaga aerolata</name>
    <dbReference type="NCBI Taxonomy" id="455078"/>
    <lineage>
        <taxon>Bacteria</taxon>
        <taxon>Pseudomonadati</taxon>
        <taxon>Bacteroidota</taxon>
        <taxon>Cytophagia</taxon>
        <taxon>Cytophagales</taxon>
        <taxon>Rhodocytophagaceae</taxon>
        <taxon>Rhodocytophaga</taxon>
    </lineage>
</organism>
<dbReference type="SUPFAM" id="SSF48371">
    <property type="entry name" value="ARM repeat"/>
    <property type="match status" value="1"/>
</dbReference>
<evidence type="ECO:0000259" key="2">
    <source>
        <dbReference type="Pfam" id="PF06439"/>
    </source>
</evidence>
<dbReference type="EMBL" id="JAUKPO010000011">
    <property type="protein sequence ID" value="MDO1448425.1"/>
    <property type="molecule type" value="Genomic_DNA"/>
</dbReference>
<dbReference type="InterPro" id="IPR004155">
    <property type="entry name" value="PBS_lyase_HEAT"/>
</dbReference>
<protein>
    <submittedName>
        <fullName evidence="3">DUF1080 domain-containing protein</fullName>
    </submittedName>
</protein>
<dbReference type="PANTHER" id="PTHR12697:SF5">
    <property type="entry name" value="DEOXYHYPUSINE HYDROXYLASE"/>
    <property type="match status" value="1"/>
</dbReference>
<dbReference type="InterPro" id="IPR016024">
    <property type="entry name" value="ARM-type_fold"/>
</dbReference>
<proteinExistence type="predicted"/>
<feature type="signal peptide" evidence="1">
    <location>
        <begin position="1"/>
        <end position="20"/>
    </location>
</feature>
<dbReference type="Pfam" id="PF13646">
    <property type="entry name" value="HEAT_2"/>
    <property type="match status" value="1"/>
</dbReference>
<keyword evidence="1" id="KW-0732">Signal</keyword>
<dbReference type="SMART" id="SM00567">
    <property type="entry name" value="EZ_HEAT"/>
    <property type="match status" value="7"/>
</dbReference>
<gene>
    <name evidence="3" type="ORF">Q0590_19270</name>
</gene>
<name>A0ABT8R8J9_9BACT</name>
<dbReference type="Gene3D" id="2.60.120.560">
    <property type="entry name" value="Exo-inulinase, domain 1"/>
    <property type="match status" value="2"/>
</dbReference>
<dbReference type="PANTHER" id="PTHR12697">
    <property type="entry name" value="PBS LYASE HEAT-LIKE PROTEIN"/>
    <property type="match status" value="1"/>
</dbReference>
<dbReference type="InterPro" id="IPR011989">
    <property type="entry name" value="ARM-like"/>
</dbReference>
<evidence type="ECO:0000313" key="3">
    <source>
        <dbReference type="EMBL" id="MDO1448425.1"/>
    </source>
</evidence>
<feature type="domain" description="3-keto-alpha-glucoside-1,2-lyase/3-keto-2-hydroxy-glucal hydratase" evidence="2">
    <location>
        <begin position="733"/>
        <end position="932"/>
    </location>
</feature>